<evidence type="ECO:0000313" key="1">
    <source>
        <dbReference type="EMBL" id="KAJ9117385.1"/>
    </source>
</evidence>
<reference evidence="1" key="1">
    <citation type="submission" date="2023-04" db="EMBL/GenBank/DDBJ databases">
        <title>Draft Genome sequencing of Naganishia species isolated from polar environments using Oxford Nanopore Technology.</title>
        <authorList>
            <person name="Leo P."/>
            <person name="Venkateswaran K."/>
        </authorList>
    </citation>
    <scope>NUCLEOTIDE SEQUENCE</scope>
    <source>
        <strain evidence="1">DBVPG 5303</strain>
    </source>
</reference>
<organism evidence="1 2">
    <name type="scientific">Naganishia onofrii</name>
    <dbReference type="NCBI Taxonomy" id="1851511"/>
    <lineage>
        <taxon>Eukaryota</taxon>
        <taxon>Fungi</taxon>
        <taxon>Dikarya</taxon>
        <taxon>Basidiomycota</taxon>
        <taxon>Agaricomycotina</taxon>
        <taxon>Tremellomycetes</taxon>
        <taxon>Filobasidiales</taxon>
        <taxon>Filobasidiaceae</taxon>
        <taxon>Naganishia</taxon>
    </lineage>
</organism>
<accession>A0ACC2X017</accession>
<name>A0ACC2X017_9TREE</name>
<comment type="caution">
    <text evidence="1">The sequence shown here is derived from an EMBL/GenBank/DDBJ whole genome shotgun (WGS) entry which is preliminary data.</text>
</comment>
<evidence type="ECO:0000313" key="2">
    <source>
        <dbReference type="Proteomes" id="UP001234202"/>
    </source>
</evidence>
<keyword evidence="2" id="KW-1185">Reference proteome</keyword>
<gene>
    <name evidence="1" type="ORF">QFC24_006481</name>
</gene>
<sequence>MSSATAIESTINPSSKSRILTILSFPVIALAFGIPWWMHTTSIERRSLAAIGTVRGIQEGWIEEKVVVRVEQEGEGGGDVLRWTRMMNVCVPAERRAWELDIVEGSREGSEDDGAVQSPHIKLVNQAAYPVLPYVDIVPSSPSFGALMFPAPAIPLRHLGEHSIPRPDECKAAGSDKLFDAMEALLPLQPWTLPGHAIKYAENVTFSFVLLNEDASADKGSRMARGWDVEDALRTYIQPVVAALEPFHTVTIESQILYHAPLKFVPGSRMLHNTGLPNDTESKVWTVSDTQASGFVNTEQWTLGTLVEAFLERVRVTNNPVLRFLLFLPKAGRRPLVLEESLRGDGEAVTIPPTAISTFRIPQFGSVVIPAYPERQEEDGYMSSHQMRQAFTVFRRDLLQLLGVPSLPETLCRDDASNADPGLIITPWQFSSLLRTHVQATTISAVDTLTSISRLVSRIREMPVGKEVVGDVESSVDALTEAFGKRRKSSRAADEGLMGVWEKTKRASALADRAFFNPSMVGLLYFPDEHKYAVYAPLFAPISVPVIVAIIKEVKRWRKKRKARRTQGVEVNRNKLVVSRQEKAI</sequence>
<protein>
    <submittedName>
        <fullName evidence="1">Uncharacterized protein</fullName>
    </submittedName>
</protein>
<dbReference type="EMBL" id="JASBWV010000032">
    <property type="protein sequence ID" value="KAJ9117385.1"/>
    <property type="molecule type" value="Genomic_DNA"/>
</dbReference>
<dbReference type="Proteomes" id="UP001234202">
    <property type="component" value="Unassembled WGS sequence"/>
</dbReference>
<proteinExistence type="predicted"/>